<feature type="transmembrane region" description="Helical" evidence="7">
    <location>
        <begin position="253"/>
        <end position="275"/>
    </location>
</feature>
<evidence type="ECO:0000256" key="1">
    <source>
        <dbReference type="ARBA" id="ARBA00004141"/>
    </source>
</evidence>
<dbReference type="PANTHER" id="PTHR23502">
    <property type="entry name" value="MAJOR FACILITATOR SUPERFAMILY"/>
    <property type="match status" value="1"/>
</dbReference>
<feature type="domain" description="Major facilitator superfamily (MFS) profile" evidence="8">
    <location>
        <begin position="100"/>
        <end position="529"/>
    </location>
</feature>
<accession>A0ABP0BDW4</accession>
<keyword evidence="3 7" id="KW-0812">Transmembrane</keyword>
<gene>
    <name evidence="9" type="ORF">SCUCBS95973_003138</name>
</gene>
<evidence type="ECO:0000256" key="6">
    <source>
        <dbReference type="SAM" id="MobiDB-lite"/>
    </source>
</evidence>
<keyword evidence="4 7" id="KW-1133">Transmembrane helix</keyword>
<organism evidence="9 10">
    <name type="scientific">Sporothrix curviconia</name>
    <dbReference type="NCBI Taxonomy" id="1260050"/>
    <lineage>
        <taxon>Eukaryota</taxon>
        <taxon>Fungi</taxon>
        <taxon>Dikarya</taxon>
        <taxon>Ascomycota</taxon>
        <taxon>Pezizomycotina</taxon>
        <taxon>Sordariomycetes</taxon>
        <taxon>Sordariomycetidae</taxon>
        <taxon>Ophiostomatales</taxon>
        <taxon>Ophiostomataceae</taxon>
        <taxon>Sporothrix</taxon>
    </lineage>
</organism>
<evidence type="ECO:0000313" key="9">
    <source>
        <dbReference type="EMBL" id="CAK7217401.1"/>
    </source>
</evidence>
<dbReference type="EMBL" id="CAWUHB010000013">
    <property type="protein sequence ID" value="CAK7217401.1"/>
    <property type="molecule type" value="Genomic_DNA"/>
</dbReference>
<feature type="transmembrane region" description="Helical" evidence="7">
    <location>
        <begin position="503"/>
        <end position="524"/>
    </location>
</feature>
<protein>
    <recommendedName>
        <fullName evidence="8">Major facilitator superfamily (MFS) profile domain-containing protein</fullName>
    </recommendedName>
</protein>
<dbReference type="Proteomes" id="UP001642405">
    <property type="component" value="Unassembled WGS sequence"/>
</dbReference>
<feature type="transmembrane region" description="Helical" evidence="7">
    <location>
        <begin position="167"/>
        <end position="188"/>
    </location>
</feature>
<feature type="region of interest" description="Disordered" evidence="6">
    <location>
        <begin position="1"/>
        <end position="60"/>
    </location>
</feature>
<feature type="transmembrane region" description="Helical" evidence="7">
    <location>
        <begin position="100"/>
        <end position="123"/>
    </location>
</feature>
<proteinExistence type="inferred from homology"/>
<dbReference type="SUPFAM" id="SSF103473">
    <property type="entry name" value="MFS general substrate transporter"/>
    <property type="match status" value="1"/>
</dbReference>
<dbReference type="CDD" id="cd17323">
    <property type="entry name" value="MFS_Tpo1_MDR_like"/>
    <property type="match status" value="1"/>
</dbReference>
<feature type="transmembrane region" description="Helical" evidence="7">
    <location>
        <begin position="368"/>
        <end position="388"/>
    </location>
</feature>
<feature type="transmembrane region" description="Helical" evidence="7">
    <location>
        <begin position="330"/>
        <end position="356"/>
    </location>
</feature>
<dbReference type="InterPro" id="IPR036259">
    <property type="entry name" value="MFS_trans_sf"/>
</dbReference>
<evidence type="ECO:0000313" key="10">
    <source>
        <dbReference type="Proteomes" id="UP001642405"/>
    </source>
</evidence>
<reference evidence="9 10" key="1">
    <citation type="submission" date="2024-01" db="EMBL/GenBank/DDBJ databases">
        <authorList>
            <person name="Allen C."/>
            <person name="Tagirdzhanova G."/>
        </authorList>
    </citation>
    <scope>NUCLEOTIDE SEQUENCE [LARGE SCALE GENOMIC DNA]</scope>
</reference>
<feature type="transmembrane region" description="Helical" evidence="7">
    <location>
        <begin position="436"/>
        <end position="464"/>
    </location>
</feature>
<dbReference type="Pfam" id="PF07690">
    <property type="entry name" value="MFS_1"/>
    <property type="match status" value="1"/>
</dbReference>
<evidence type="ECO:0000256" key="7">
    <source>
        <dbReference type="SAM" id="Phobius"/>
    </source>
</evidence>
<feature type="transmembrane region" description="Helical" evidence="7">
    <location>
        <begin position="409"/>
        <end position="430"/>
    </location>
</feature>
<dbReference type="PANTHER" id="PTHR23502:SF68">
    <property type="entry name" value="MULTIDRUG TRANSPORTER, PUTATIVE (AFU_ORTHOLOGUE AFUA_3G01120)-RELATED"/>
    <property type="match status" value="1"/>
</dbReference>
<feature type="transmembrane region" description="Helical" evidence="7">
    <location>
        <begin position="476"/>
        <end position="497"/>
    </location>
</feature>
<evidence type="ECO:0000259" key="8">
    <source>
        <dbReference type="PROSITE" id="PS50850"/>
    </source>
</evidence>
<feature type="compositionally biased region" description="Basic and acidic residues" evidence="6">
    <location>
        <begin position="7"/>
        <end position="45"/>
    </location>
</feature>
<evidence type="ECO:0000256" key="4">
    <source>
        <dbReference type="ARBA" id="ARBA00022989"/>
    </source>
</evidence>
<dbReference type="InterPro" id="IPR020846">
    <property type="entry name" value="MFS_dom"/>
</dbReference>
<keyword evidence="5 7" id="KW-0472">Membrane</keyword>
<name>A0ABP0BDW4_9PEZI</name>
<keyword evidence="10" id="KW-1185">Reference proteome</keyword>
<feature type="transmembrane region" description="Helical" evidence="7">
    <location>
        <begin position="226"/>
        <end position="247"/>
    </location>
</feature>
<feature type="transmembrane region" description="Helical" evidence="7">
    <location>
        <begin position="194"/>
        <end position="214"/>
    </location>
</feature>
<comment type="similarity">
    <text evidence="2">Belongs to the major facilitator superfamily.</text>
</comment>
<dbReference type="PROSITE" id="PS50850">
    <property type="entry name" value="MFS"/>
    <property type="match status" value="1"/>
</dbReference>
<comment type="caution">
    <text evidence="9">The sequence shown here is derived from an EMBL/GenBank/DDBJ whole genome shotgun (WGS) entry which is preliminary data.</text>
</comment>
<sequence length="543" mass="59110">MSASQQTDEKVTKTDHVDEASKADIDETDEHDVVDPTNEEARDSPEEQSDNTDNTQPEDQIANETAAADDHDDADQYAVSWKDFPEDNPMEWPLGKKWRIIGTLSVLSLLTPLASSMMAPAVPEILEQFDVHNDQYGTFCVSVFVLGFAFGPLIIAPLSELYGRTIVYHVCNSLFVIFTIACALSKSIGMLVGFRFMAGFAGVAVITIGGGTIADMVPPEQRGKSMAAWSVGPLIGPVIGPVCAGFLVEAKGWRWVFWVIAIVAGFVTAISFIVFKETYAPVLLERKAAQRRKETGDPNYYSKLQTKGTRRQVLATSLLQPLRLLLTEPIVTCLCVYIAIIYGVLYILFTTFTFVFEENYGFSARGAGLSFIAGGVGNLLGLFFASTVSDRIVQRRKASGSPPVPEDRLSLVLTCPSALLLPVGLLIYGWTAEKHVHWIVPLLGTAIMGFGMMGIFMSVQIYLVDAFTRHAASATAANAVLRSILGAVLPLCGLNLYNKLGLGWGNTLLAGIELLMAPVPWILAIRGTQLRNWKGGDKNENMA</sequence>
<evidence type="ECO:0000256" key="2">
    <source>
        <dbReference type="ARBA" id="ARBA00008335"/>
    </source>
</evidence>
<feature type="transmembrane region" description="Helical" evidence="7">
    <location>
        <begin position="135"/>
        <end position="155"/>
    </location>
</feature>
<dbReference type="InterPro" id="IPR011701">
    <property type="entry name" value="MFS"/>
</dbReference>
<evidence type="ECO:0000256" key="3">
    <source>
        <dbReference type="ARBA" id="ARBA00022692"/>
    </source>
</evidence>
<comment type="subcellular location">
    <subcellularLocation>
        <location evidence="1">Membrane</location>
        <topology evidence="1">Multi-pass membrane protein</topology>
    </subcellularLocation>
</comment>
<evidence type="ECO:0000256" key="5">
    <source>
        <dbReference type="ARBA" id="ARBA00023136"/>
    </source>
</evidence>
<dbReference type="Gene3D" id="1.20.1250.20">
    <property type="entry name" value="MFS general substrate transporter like domains"/>
    <property type="match status" value="1"/>
</dbReference>